<protein>
    <submittedName>
        <fullName evidence="6">T9SS type A sorting domain-containing protein</fullName>
    </submittedName>
</protein>
<sequence length="655" mass="70513">MIKNYFTVLFLLFSVYFSYGQVVINELDSDTPSIDDKEFVELKSATPNFSLDGYVLVFFNGNAESASTGNKSYLTISLNGLTTDANGLVLIGSNGVSPVPQRIIADNLIQNGADAVAVYLGSATDFPDGTLATTTNLIDALAYDTSDPDATQLMALLGLTIQINEDENGQGATQSIQRKPDGTYEVKAPTPGANNDGSGIAFNGISISVPSLVYTEGESFPITFSTQTAVTSDLTFTNTLTNGSFNAADFTANTNVLIPAGSTTFTTTVQLVDDAIDEGDEVMKIKLGTLPAGYVRMNDNIEVRIIDNDFSVSPWGTPLNPTHGVVASTAPAGYYASLEGKSGAVLKQAVQDIIANPAVVRAHNYGDIITILKTADQNPLNSNEVWLMYKEVSRSKFLFQDTGSGVGRWNREHIYPQSRGGFSNGTSDTPDGINVWVPSDANMLSHGHADAHHLRAEDGPENSSRNNKDYGLTDYNGFAGNAGSWKGDVARAVFYMSVRYNGLNVVNGNPPDSTVGQLGDLATLLQWNVNDPADDFEMNRNNYIYTWQQNRNPFIDYPYLADYIWGSRAGEAFSLSAPDFSNLKVSIYPNPAKSHITIAGLNNPATLELFSISGQKLFSADFSGTSTLQINLASGLYIAKILSEGKTAIRKIVIQ</sequence>
<name>A0A501Q4J6_9FLAO</name>
<dbReference type="GO" id="GO:0016787">
    <property type="term" value="F:hydrolase activity"/>
    <property type="evidence" value="ECO:0007669"/>
    <property type="project" value="UniProtKB-KW"/>
</dbReference>
<dbReference type="InterPro" id="IPR038081">
    <property type="entry name" value="CalX-like_sf"/>
</dbReference>
<dbReference type="AlphaFoldDB" id="A0A501Q4J6"/>
<dbReference type="PANTHER" id="PTHR33607:SF2">
    <property type="entry name" value="ENDONUCLEASE-1"/>
    <property type="match status" value="1"/>
</dbReference>
<accession>A0A501Q4J6</accession>
<keyword evidence="7" id="KW-1185">Reference proteome</keyword>
<evidence type="ECO:0000313" key="6">
    <source>
        <dbReference type="EMBL" id="TPD67285.1"/>
    </source>
</evidence>
<keyword evidence="3" id="KW-0732">Signal</keyword>
<evidence type="ECO:0000259" key="5">
    <source>
        <dbReference type="Pfam" id="PF18962"/>
    </source>
</evidence>
<feature type="domain" description="Secretion system C-terminal sorting" evidence="5">
    <location>
        <begin position="587"/>
        <end position="654"/>
    </location>
</feature>
<evidence type="ECO:0000313" key="7">
    <source>
        <dbReference type="Proteomes" id="UP000319175"/>
    </source>
</evidence>
<dbReference type="SUPFAM" id="SSF54060">
    <property type="entry name" value="His-Me finger endonucleases"/>
    <property type="match status" value="1"/>
</dbReference>
<dbReference type="PANTHER" id="PTHR33607">
    <property type="entry name" value="ENDONUCLEASE-1"/>
    <property type="match status" value="1"/>
</dbReference>
<keyword evidence="2" id="KW-0540">Nuclease</keyword>
<keyword evidence="4" id="KW-0378">Hydrolase</keyword>
<dbReference type="GO" id="GO:0004518">
    <property type="term" value="F:nuclease activity"/>
    <property type="evidence" value="ECO:0007669"/>
    <property type="project" value="UniProtKB-KW"/>
</dbReference>
<comment type="similarity">
    <text evidence="1">Belongs to the EndA/NucM nuclease family.</text>
</comment>
<dbReference type="NCBIfam" id="TIGR04183">
    <property type="entry name" value="Por_Secre_tail"/>
    <property type="match status" value="1"/>
</dbReference>
<evidence type="ECO:0000256" key="4">
    <source>
        <dbReference type="ARBA" id="ARBA00022801"/>
    </source>
</evidence>
<dbReference type="InterPro" id="IPR044925">
    <property type="entry name" value="His-Me_finger_sf"/>
</dbReference>
<reference evidence="6 7" key="1">
    <citation type="submission" date="2019-06" db="EMBL/GenBank/DDBJ databases">
        <title>Flavobacterium sp. MaA-Y11 from geoumgang.</title>
        <authorList>
            <person name="Jeong S."/>
        </authorList>
    </citation>
    <scope>NUCLEOTIDE SEQUENCE [LARGE SCALE GENOMIC DNA]</scope>
    <source>
        <strain evidence="6 7">MaA-Y11</strain>
    </source>
</reference>
<dbReference type="Proteomes" id="UP000319175">
    <property type="component" value="Unassembled WGS sequence"/>
</dbReference>
<dbReference type="EMBL" id="VFJE01000055">
    <property type="protein sequence ID" value="TPD67285.1"/>
    <property type="molecule type" value="Genomic_DNA"/>
</dbReference>
<dbReference type="SUPFAM" id="SSF141072">
    <property type="entry name" value="CalX-like"/>
    <property type="match status" value="1"/>
</dbReference>
<evidence type="ECO:0000256" key="1">
    <source>
        <dbReference type="ARBA" id="ARBA00006429"/>
    </source>
</evidence>
<dbReference type="OrthoDB" id="5485925at2"/>
<dbReference type="InterPro" id="IPR026444">
    <property type="entry name" value="Secre_tail"/>
</dbReference>
<evidence type="ECO:0000256" key="2">
    <source>
        <dbReference type="ARBA" id="ARBA00022722"/>
    </source>
</evidence>
<reference evidence="6 7" key="2">
    <citation type="submission" date="2019-06" db="EMBL/GenBank/DDBJ databases">
        <authorList>
            <person name="Seo Y."/>
        </authorList>
    </citation>
    <scope>NUCLEOTIDE SEQUENCE [LARGE SCALE GENOMIC DNA]</scope>
    <source>
        <strain evidence="6 7">MaA-Y11</strain>
    </source>
</reference>
<dbReference type="InterPro" id="IPR007346">
    <property type="entry name" value="Endonuclease-I"/>
</dbReference>
<dbReference type="Pfam" id="PF18962">
    <property type="entry name" value="Por_Secre_tail"/>
    <property type="match status" value="1"/>
</dbReference>
<evidence type="ECO:0000256" key="3">
    <source>
        <dbReference type="ARBA" id="ARBA00022729"/>
    </source>
</evidence>
<gene>
    <name evidence="6" type="ORF">FJA49_13515</name>
</gene>
<dbReference type="RefSeq" id="WP_140001443.1">
    <property type="nucleotide sequence ID" value="NZ_VFJE01000055.1"/>
</dbReference>
<organism evidence="6 7">
    <name type="scientific">Flavobacterium microcysteis</name>
    <dbReference type="NCBI Taxonomy" id="2596891"/>
    <lineage>
        <taxon>Bacteria</taxon>
        <taxon>Pseudomonadati</taxon>
        <taxon>Bacteroidota</taxon>
        <taxon>Flavobacteriia</taxon>
        <taxon>Flavobacteriales</taxon>
        <taxon>Flavobacteriaceae</taxon>
        <taxon>Flavobacterium</taxon>
    </lineage>
</organism>
<comment type="caution">
    <text evidence="6">The sequence shown here is derived from an EMBL/GenBank/DDBJ whole genome shotgun (WGS) entry which is preliminary data.</text>
</comment>
<dbReference type="Gene3D" id="2.60.40.2030">
    <property type="match status" value="1"/>
</dbReference>
<dbReference type="Pfam" id="PF04231">
    <property type="entry name" value="Endonuclease_1"/>
    <property type="match status" value="2"/>
</dbReference>
<proteinExistence type="inferred from homology"/>